<organism evidence="1 2">
    <name type="scientific">Streptomyces toxytricini</name>
    <name type="common">Actinomyces toxytricini</name>
    <dbReference type="NCBI Taxonomy" id="67369"/>
    <lineage>
        <taxon>Bacteria</taxon>
        <taxon>Bacillati</taxon>
        <taxon>Actinomycetota</taxon>
        <taxon>Actinomycetes</taxon>
        <taxon>Kitasatosporales</taxon>
        <taxon>Streptomycetaceae</taxon>
        <taxon>Streptomyces</taxon>
    </lineage>
</organism>
<comment type="caution">
    <text evidence="1">The sequence shown here is derived from an EMBL/GenBank/DDBJ whole genome shotgun (WGS) entry which is preliminary data.</text>
</comment>
<keyword evidence="2" id="KW-1185">Reference proteome</keyword>
<name>A0ABW8EVJ3_STRT5</name>
<proteinExistence type="predicted"/>
<evidence type="ECO:0000313" key="1">
    <source>
        <dbReference type="EMBL" id="MFJ2825925.1"/>
    </source>
</evidence>
<evidence type="ECO:0000313" key="2">
    <source>
        <dbReference type="Proteomes" id="UP001617351"/>
    </source>
</evidence>
<gene>
    <name evidence="1" type="ORF">ACIO7M_33190</name>
</gene>
<reference evidence="1 2" key="1">
    <citation type="submission" date="2024-10" db="EMBL/GenBank/DDBJ databases">
        <title>The Natural Products Discovery Center: Release of the First 8490 Sequenced Strains for Exploring Actinobacteria Biosynthetic Diversity.</title>
        <authorList>
            <person name="Kalkreuter E."/>
            <person name="Kautsar S.A."/>
            <person name="Yang D."/>
            <person name="Bader C.D."/>
            <person name="Teijaro C.N."/>
            <person name="Fluegel L."/>
            <person name="Davis C.M."/>
            <person name="Simpson J.R."/>
            <person name="Lauterbach L."/>
            <person name="Steele A.D."/>
            <person name="Gui C."/>
            <person name="Meng S."/>
            <person name="Li G."/>
            <person name="Viehrig K."/>
            <person name="Ye F."/>
            <person name="Su P."/>
            <person name="Kiefer A.F."/>
            <person name="Nichols A."/>
            <person name="Cepeda A.J."/>
            <person name="Yan W."/>
            <person name="Fan B."/>
            <person name="Jiang Y."/>
            <person name="Adhikari A."/>
            <person name="Zheng C.-J."/>
            <person name="Schuster L."/>
            <person name="Cowan T.M."/>
            <person name="Smanski M.J."/>
            <person name="Chevrette M.G."/>
            <person name="De Carvalho L.P.S."/>
            <person name="Shen B."/>
        </authorList>
    </citation>
    <scope>NUCLEOTIDE SEQUENCE [LARGE SCALE GENOMIC DNA]</scope>
    <source>
        <strain evidence="1 2">NPDC087220</strain>
    </source>
</reference>
<protein>
    <submittedName>
        <fullName evidence="1">Uncharacterized protein</fullName>
    </submittedName>
</protein>
<sequence>MGSSYAYPVLETTDPAEALAAAGRLMGLAAPRSATVFAGEVLVRTAESARRIAKVLPLGSVFRSGEDEALLWTDPDALPGDPEALAALLPATAELPEDVQAGTFEADLVAAVGREPGWIYWELGGWSATPGREAEVQYCGVQLCLNSRDLYLEPPATGHMLYVCGRQDDPERAEWLASQVGLRLLGPASPSI</sequence>
<dbReference type="Proteomes" id="UP001617351">
    <property type="component" value="Unassembled WGS sequence"/>
</dbReference>
<dbReference type="RefSeq" id="WP_402387888.1">
    <property type="nucleotide sequence ID" value="NZ_JBIUYY010000025.1"/>
</dbReference>
<accession>A0ABW8EVJ3</accession>
<dbReference type="EMBL" id="JBIUYY010000025">
    <property type="protein sequence ID" value="MFJ2825925.1"/>
    <property type="molecule type" value="Genomic_DNA"/>
</dbReference>